<sequence length="264" mass="29102">MSELQLSHVQKDHLSNMDGFDSKTKVVVSLVKLSELQRTNSLNIEKRLASREENHSLADEPQTEGTDDLAELYSSTNGSEQQGSPAPSYSSVSKVQFDARIESMRKDLMNLRNLGKTIRSSFNARAAEVMHTLESSSNKGSEREEPEEPPSLAAPMAQPMRGGREGAGGARKNLVRKHIRLQLEEELSSTTPKSPPYEMTRTFSPHDGRPAVLYRGGGTQGQEGLEVGGERTSLVGFFDAVAMLLIPMQESMKKFESPSNHAER</sequence>
<dbReference type="EnsemblProtists" id="EKX33496">
    <property type="protein sequence ID" value="EKX33496"/>
    <property type="gene ID" value="GUITHDRAFT_120296"/>
</dbReference>
<feature type="region of interest" description="Disordered" evidence="1">
    <location>
        <begin position="131"/>
        <end position="171"/>
    </location>
</feature>
<organism evidence="2">
    <name type="scientific">Guillardia theta (strain CCMP2712)</name>
    <name type="common">Cryptophyte</name>
    <dbReference type="NCBI Taxonomy" id="905079"/>
    <lineage>
        <taxon>Eukaryota</taxon>
        <taxon>Cryptophyceae</taxon>
        <taxon>Pyrenomonadales</taxon>
        <taxon>Geminigeraceae</taxon>
        <taxon>Guillardia</taxon>
    </lineage>
</organism>
<dbReference type="GeneID" id="17290252"/>
<evidence type="ECO:0000313" key="4">
    <source>
        <dbReference type="Proteomes" id="UP000011087"/>
    </source>
</evidence>
<dbReference type="HOGENOM" id="CLU_1055404_0_0_1"/>
<dbReference type="Proteomes" id="UP000011087">
    <property type="component" value="Unassembled WGS sequence"/>
</dbReference>
<reference evidence="2 4" key="1">
    <citation type="journal article" date="2012" name="Nature">
        <title>Algal genomes reveal evolutionary mosaicism and the fate of nucleomorphs.</title>
        <authorList>
            <consortium name="DOE Joint Genome Institute"/>
            <person name="Curtis B.A."/>
            <person name="Tanifuji G."/>
            <person name="Burki F."/>
            <person name="Gruber A."/>
            <person name="Irimia M."/>
            <person name="Maruyama S."/>
            <person name="Arias M.C."/>
            <person name="Ball S.G."/>
            <person name="Gile G.H."/>
            <person name="Hirakawa Y."/>
            <person name="Hopkins J.F."/>
            <person name="Kuo A."/>
            <person name="Rensing S.A."/>
            <person name="Schmutz J."/>
            <person name="Symeonidi A."/>
            <person name="Elias M."/>
            <person name="Eveleigh R.J."/>
            <person name="Herman E.K."/>
            <person name="Klute M.J."/>
            <person name="Nakayama T."/>
            <person name="Obornik M."/>
            <person name="Reyes-Prieto A."/>
            <person name="Armbrust E.V."/>
            <person name="Aves S.J."/>
            <person name="Beiko R.G."/>
            <person name="Coutinho P."/>
            <person name="Dacks J.B."/>
            <person name="Durnford D.G."/>
            <person name="Fast N.M."/>
            <person name="Green B.R."/>
            <person name="Grisdale C.J."/>
            <person name="Hempel F."/>
            <person name="Henrissat B."/>
            <person name="Hoppner M.P."/>
            <person name="Ishida K."/>
            <person name="Kim E."/>
            <person name="Koreny L."/>
            <person name="Kroth P.G."/>
            <person name="Liu Y."/>
            <person name="Malik S.B."/>
            <person name="Maier U.G."/>
            <person name="McRose D."/>
            <person name="Mock T."/>
            <person name="Neilson J.A."/>
            <person name="Onodera N.T."/>
            <person name="Poole A.M."/>
            <person name="Pritham E.J."/>
            <person name="Richards T.A."/>
            <person name="Rocap G."/>
            <person name="Roy S.W."/>
            <person name="Sarai C."/>
            <person name="Schaack S."/>
            <person name="Shirato S."/>
            <person name="Slamovits C.H."/>
            <person name="Spencer D.F."/>
            <person name="Suzuki S."/>
            <person name="Worden A.Z."/>
            <person name="Zauner S."/>
            <person name="Barry K."/>
            <person name="Bell C."/>
            <person name="Bharti A.K."/>
            <person name="Crow J.A."/>
            <person name="Grimwood J."/>
            <person name="Kramer R."/>
            <person name="Lindquist E."/>
            <person name="Lucas S."/>
            <person name="Salamov A."/>
            <person name="McFadden G.I."/>
            <person name="Lane C.E."/>
            <person name="Keeling P.J."/>
            <person name="Gray M.W."/>
            <person name="Grigoriev I.V."/>
            <person name="Archibald J.M."/>
        </authorList>
    </citation>
    <scope>NUCLEOTIDE SEQUENCE</scope>
    <source>
        <strain evidence="2 4">CCMP2712</strain>
    </source>
</reference>
<dbReference type="EMBL" id="JH993139">
    <property type="protein sequence ID" value="EKX33496.1"/>
    <property type="molecule type" value="Genomic_DNA"/>
</dbReference>
<proteinExistence type="predicted"/>
<accession>L1IB55</accession>
<dbReference type="RefSeq" id="XP_005820476.1">
    <property type="nucleotide sequence ID" value="XM_005820419.1"/>
</dbReference>
<evidence type="ECO:0000256" key="1">
    <source>
        <dbReference type="SAM" id="MobiDB-lite"/>
    </source>
</evidence>
<reference evidence="3" key="3">
    <citation type="submission" date="2015-06" db="UniProtKB">
        <authorList>
            <consortium name="EnsemblProtists"/>
        </authorList>
    </citation>
    <scope>IDENTIFICATION</scope>
</reference>
<feature type="region of interest" description="Disordered" evidence="1">
    <location>
        <begin position="186"/>
        <end position="209"/>
    </location>
</feature>
<dbReference type="AlphaFoldDB" id="L1IB55"/>
<dbReference type="KEGG" id="gtt:GUITHDRAFT_120296"/>
<protein>
    <submittedName>
        <fullName evidence="2 3">Uncharacterized protein</fullName>
    </submittedName>
</protein>
<dbReference type="PaxDb" id="55529-EKX33496"/>
<reference evidence="4" key="2">
    <citation type="submission" date="2012-11" db="EMBL/GenBank/DDBJ databases">
        <authorList>
            <person name="Kuo A."/>
            <person name="Curtis B.A."/>
            <person name="Tanifuji G."/>
            <person name="Burki F."/>
            <person name="Gruber A."/>
            <person name="Irimia M."/>
            <person name="Maruyama S."/>
            <person name="Arias M.C."/>
            <person name="Ball S.G."/>
            <person name="Gile G.H."/>
            <person name="Hirakawa Y."/>
            <person name="Hopkins J.F."/>
            <person name="Rensing S.A."/>
            <person name="Schmutz J."/>
            <person name="Symeonidi A."/>
            <person name="Elias M."/>
            <person name="Eveleigh R.J."/>
            <person name="Herman E.K."/>
            <person name="Klute M.J."/>
            <person name="Nakayama T."/>
            <person name="Obornik M."/>
            <person name="Reyes-Prieto A."/>
            <person name="Armbrust E.V."/>
            <person name="Aves S.J."/>
            <person name="Beiko R.G."/>
            <person name="Coutinho P."/>
            <person name="Dacks J.B."/>
            <person name="Durnford D.G."/>
            <person name="Fast N.M."/>
            <person name="Green B.R."/>
            <person name="Grisdale C."/>
            <person name="Hempe F."/>
            <person name="Henrissat B."/>
            <person name="Hoppner M.P."/>
            <person name="Ishida K.-I."/>
            <person name="Kim E."/>
            <person name="Koreny L."/>
            <person name="Kroth P.G."/>
            <person name="Liu Y."/>
            <person name="Malik S.-B."/>
            <person name="Maier U.G."/>
            <person name="McRose D."/>
            <person name="Mock T."/>
            <person name="Neilson J.A."/>
            <person name="Onodera N.T."/>
            <person name="Poole A.M."/>
            <person name="Pritham E.J."/>
            <person name="Richards T.A."/>
            <person name="Rocap G."/>
            <person name="Roy S.W."/>
            <person name="Sarai C."/>
            <person name="Schaack S."/>
            <person name="Shirato S."/>
            <person name="Slamovits C.H."/>
            <person name="Spencer D.F."/>
            <person name="Suzuki S."/>
            <person name="Worden A.Z."/>
            <person name="Zauner S."/>
            <person name="Barry K."/>
            <person name="Bell C."/>
            <person name="Bharti A.K."/>
            <person name="Crow J.A."/>
            <person name="Grimwood J."/>
            <person name="Kramer R."/>
            <person name="Lindquist E."/>
            <person name="Lucas S."/>
            <person name="Salamov A."/>
            <person name="McFadden G.I."/>
            <person name="Lane C.E."/>
            <person name="Keeling P.J."/>
            <person name="Gray M.W."/>
            <person name="Grigoriev I.V."/>
            <person name="Archibald J.M."/>
        </authorList>
    </citation>
    <scope>NUCLEOTIDE SEQUENCE</scope>
    <source>
        <strain evidence="4">CCMP2712</strain>
    </source>
</reference>
<name>L1IB55_GUITC</name>
<evidence type="ECO:0000313" key="2">
    <source>
        <dbReference type="EMBL" id="EKX33496.1"/>
    </source>
</evidence>
<keyword evidence="4" id="KW-1185">Reference proteome</keyword>
<gene>
    <name evidence="2" type="ORF">GUITHDRAFT_120296</name>
</gene>
<evidence type="ECO:0000313" key="3">
    <source>
        <dbReference type="EnsemblProtists" id="EKX33496"/>
    </source>
</evidence>